<evidence type="ECO:0000256" key="7">
    <source>
        <dbReference type="ARBA" id="ARBA00023180"/>
    </source>
</evidence>
<name>A0A6J2UC90_DROLE</name>
<dbReference type="AlphaFoldDB" id="A0A6J2UC90"/>
<dbReference type="GO" id="GO:0005975">
    <property type="term" value="P:carbohydrate metabolic process"/>
    <property type="evidence" value="ECO:0007669"/>
    <property type="project" value="InterPro"/>
</dbReference>
<dbReference type="InterPro" id="IPR050314">
    <property type="entry name" value="Glycosyl_Hydrlase_18"/>
</dbReference>
<evidence type="ECO:0000256" key="1">
    <source>
        <dbReference type="ARBA" id="ARBA00004613"/>
    </source>
</evidence>
<keyword evidence="7" id="KW-0325">Glycoprotein</keyword>
<feature type="signal peptide" evidence="8">
    <location>
        <begin position="1"/>
        <end position="20"/>
    </location>
</feature>
<organism evidence="10 11">
    <name type="scientific">Drosophila lebanonensis</name>
    <name type="common">Fruit fly</name>
    <name type="synonym">Scaptodrosophila lebanonensis</name>
    <dbReference type="NCBI Taxonomy" id="7225"/>
    <lineage>
        <taxon>Eukaryota</taxon>
        <taxon>Metazoa</taxon>
        <taxon>Ecdysozoa</taxon>
        <taxon>Arthropoda</taxon>
        <taxon>Hexapoda</taxon>
        <taxon>Insecta</taxon>
        <taxon>Pterygota</taxon>
        <taxon>Neoptera</taxon>
        <taxon>Endopterygota</taxon>
        <taxon>Diptera</taxon>
        <taxon>Brachycera</taxon>
        <taxon>Muscomorpha</taxon>
        <taxon>Ephydroidea</taxon>
        <taxon>Drosophilidae</taxon>
        <taxon>Scaptodrosophila</taxon>
    </lineage>
</organism>
<evidence type="ECO:0000256" key="2">
    <source>
        <dbReference type="ARBA" id="ARBA00006606"/>
    </source>
</evidence>
<protein>
    <submittedName>
        <fullName evidence="11">Chitinase-like protein Idgf2</fullName>
    </submittedName>
</protein>
<evidence type="ECO:0000256" key="4">
    <source>
        <dbReference type="ARBA" id="ARBA00022525"/>
    </source>
</evidence>
<dbReference type="SUPFAM" id="SSF51445">
    <property type="entry name" value="(Trans)glycosidases"/>
    <property type="match status" value="1"/>
</dbReference>
<dbReference type="GO" id="GO:0006032">
    <property type="term" value="P:chitin catabolic process"/>
    <property type="evidence" value="ECO:0007669"/>
    <property type="project" value="TreeGrafter"/>
</dbReference>
<dbReference type="SMART" id="SM00636">
    <property type="entry name" value="Glyco_18"/>
    <property type="match status" value="1"/>
</dbReference>
<dbReference type="GO" id="GO:0004568">
    <property type="term" value="F:chitinase activity"/>
    <property type="evidence" value="ECO:0007669"/>
    <property type="project" value="TreeGrafter"/>
</dbReference>
<dbReference type="InterPro" id="IPR011583">
    <property type="entry name" value="Chitinase_II/V-like_cat"/>
</dbReference>
<evidence type="ECO:0000256" key="3">
    <source>
        <dbReference type="ARBA" id="ARBA00022473"/>
    </source>
</evidence>
<sequence length="440" mass="49325">MKLLLSLSLVACLLVAQTKAASNLVCFYDSSSYIREGLGKLLNPDLEIALQFCSHLIYGFAGIRGDNYQAYSLNENLDIYKHRFSEVTALKRKYTHLKVLLSVGGDRDLDVEHPNKYIELLEGEKVRQAAFIQSAQSLVKNYGFDGLDLAYQFPRNKPRKVHSEVGMVWKKFKKVFTGDFVVDKDAALHKEQFTSFVRDVKNSLRSDGLLLSLTVLPNVNSTWYFDIPSLNGLVDFVNLAAFDFLTPQRNPEEADYTAPLYGSDVQNRLPHYNADFQVKYWLDQGYPSTRINLGVAAYGNAWKLSADSGLEGTPVVPNTEGPAPEGLQSQKPGLLSWPEICSKLSNPQNQYQKGNDAPLRRVGDPSKRYGVYAYRSIDGAQITEGIWVSYEDPDSASNKAAYVRANNLGGVALFDLSYDDFRGQCTGDKYPILRAIKYRL</sequence>
<feature type="chain" id="PRO_5027117939" evidence="8">
    <location>
        <begin position="21"/>
        <end position="440"/>
    </location>
</feature>
<dbReference type="InterPro" id="IPR029070">
    <property type="entry name" value="Chitinase_insertion_sf"/>
</dbReference>
<dbReference type="PROSITE" id="PS51910">
    <property type="entry name" value="GH18_2"/>
    <property type="match status" value="1"/>
</dbReference>
<dbReference type="Gene3D" id="3.20.20.80">
    <property type="entry name" value="Glycosidases"/>
    <property type="match status" value="1"/>
</dbReference>
<dbReference type="PANTHER" id="PTHR11177">
    <property type="entry name" value="CHITINASE"/>
    <property type="match status" value="1"/>
</dbReference>
<reference evidence="11" key="1">
    <citation type="submission" date="2025-08" db="UniProtKB">
        <authorList>
            <consortium name="RefSeq"/>
        </authorList>
    </citation>
    <scope>IDENTIFICATION</scope>
    <source>
        <strain evidence="11">11010-0011.00</strain>
        <tissue evidence="11">Whole body</tissue>
    </source>
</reference>
<evidence type="ECO:0000256" key="8">
    <source>
        <dbReference type="SAM" id="SignalP"/>
    </source>
</evidence>
<dbReference type="CTD" id="34979"/>
<evidence type="ECO:0000256" key="6">
    <source>
        <dbReference type="ARBA" id="ARBA00023157"/>
    </source>
</evidence>
<keyword evidence="3" id="KW-0217">Developmental protein</keyword>
<dbReference type="InterPro" id="IPR015520">
    <property type="entry name" value="IDGF"/>
</dbReference>
<dbReference type="Gene3D" id="3.10.50.10">
    <property type="match status" value="1"/>
</dbReference>
<comment type="similarity">
    <text evidence="2">Belongs to the glycosyl hydrolase 18 family. IDGF subfamily.</text>
</comment>
<evidence type="ECO:0000256" key="5">
    <source>
        <dbReference type="ARBA" id="ARBA00022729"/>
    </source>
</evidence>
<keyword evidence="4" id="KW-0964">Secreted</keyword>
<dbReference type="InterPro" id="IPR001223">
    <property type="entry name" value="Glyco_hydro18_cat"/>
</dbReference>
<dbReference type="RefSeq" id="XP_030384792.1">
    <property type="nucleotide sequence ID" value="XM_030528932.1"/>
</dbReference>
<dbReference type="InterPro" id="IPR017853">
    <property type="entry name" value="GH"/>
</dbReference>
<proteinExistence type="inferred from homology"/>
<dbReference type="FunFam" id="3.10.50.10:FF:000007">
    <property type="entry name" value="chitinase-like protein Idgf4"/>
    <property type="match status" value="1"/>
</dbReference>
<dbReference type="GO" id="GO:0008061">
    <property type="term" value="F:chitin binding"/>
    <property type="evidence" value="ECO:0007669"/>
    <property type="project" value="InterPro"/>
</dbReference>
<dbReference type="SUPFAM" id="SSF54556">
    <property type="entry name" value="Chitinase insertion domain"/>
    <property type="match status" value="1"/>
</dbReference>
<dbReference type="Pfam" id="PF00704">
    <property type="entry name" value="Glyco_hydro_18"/>
    <property type="match status" value="1"/>
</dbReference>
<dbReference type="Proteomes" id="UP000504634">
    <property type="component" value="Unplaced"/>
</dbReference>
<keyword evidence="6" id="KW-1015">Disulfide bond</keyword>
<evidence type="ECO:0000313" key="11">
    <source>
        <dbReference type="RefSeq" id="XP_030384792.1"/>
    </source>
</evidence>
<dbReference type="OrthoDB" id="76388at2759"/>
<dbReference type="FunFam" id="3.20.20.80:FF:000071">
    <property type="entry name" value="Imaginal disc growth factor"/>
    <property type="match status" value="1"/>
</dbReference>
<accession>A0A6J2UC90</accession>
<gene>
    <name evidence="11" type="primary">LOC115632004</name>
</gene>
<feature type="domain" description="GH18" evidence="9">
    <location>
        <begin position="22"/>
        <end position="440"/>
    </location>
</feature>
<evidence type="ECO:0000313" key="10">
    <source>
        <dbReference type="Proteomes" id="UP000504634"/>
    </source>
</evidence>
<dbReference type="GeneID" id="115632004"/>
<comment type="subcellular location">
    <subcellularLocation>
        <location evidence="1">Secreted</location>
    </subcellularLocation>
</comment>
<keyword evidence="10" id="KW-1185">Reference proteome</keyword>
<evidence type="ECO:0000259" key="9">
    <source>
        <dbReference type="PROSITE" id="PS51910"/>
    </source>
</evidence>
<dbReference type="PANTHER" id="PTHR11177:SF235">
    <property type="entry name" value="CHITINASE-LIKE PROTEIN IDGF1-RELATED"/>
    <property type="match status" value="1"/>
</dbReference>
<dbReference type="GO" id="GO:0005576">
    <property type="term" value="C:extracellular region"/>
    <property type="evidence" value="ECO:0007669"/>
    <property type="project" value="UniProtKB-SubCell"/>
</dbReference>
<dbReference type="CDD" id="cd02873">
    <property type="entry name" value="GH18_IDGF"/>
    <property type="match status" value="1"/>
</dbReference>
<keyword evidence="5 8" id="KW-0732">Signal</keyword>